<keyword evidence="3" id="KW-1185">Reference proteome</keyword>
<proteinExistence type="predicted"/>
<dbReference type="AlphaFoldDB" id="A0A6V8H9H8"/>
<sequence length="86" mass="8694">MQLSTLIVSIALASCAQACYFNVKSSTVGTFSAQHSEPSDHGGAPQTMTGGKGSCSFTANVADGCVVTVIKESGCGSLTFTRVGNN</sequence>
<reference evidence="3" key="1">
    <citation type="journal article" date="2015" name="Genome Announc.">
        <title>Draft genome sequence of Talaromyces cellulolyticus strain Y-94, a source of lignocellulosic biomass-degrading enzymes.</title>
        <authorList>
            <person name="Fujii T."/>
            <person name="Koike H."/>
            <person name="Sawayama S."/>
            <person name="Yano S."/>
            <person name="Inoue H."/>
        </authorList>
    </citation>
    <scope>NUCLEOTIDE SEQUENCE [LARGE SCALE GENOMIC DNA]</scope>
    <source>
        <strain evidence="3">Y-94</strain>
    </source>
</reference>
<evidence type="ECO:0000313" key="2">
    <source>
        <dbReference type="EMBL" id="GAM38088.1"/>
    </source>
</evidence>
<dbReference type="EMBL" id="DF933829">
    <property type="protein sequence ID" value="GAM38088.1"/>
    <property type="molecule type" value="Genomic_DNA"/>
</dbReference>
<name>A0A6V8H9H8_TALPI</name>
<accession>A0A6V8H9H8</accession>
<evidence type="ECO:0000313" key="3">
    <source>
        <dbReference type="Proteomes" id="UP000053095"/>
    </source>
</evidence>
<gene>
    <name evidence="2" type="ORF">TCE0_033r08549</name>
</gene>
<organism evidence="2 3">
    <name type="scientific">Talaromyces pinophilus</name>
    <name type="common">Penicillium pinophilum</name>
    <dbReference type="NCBI Taxonomy" id="128442"/>
    <lineage>
        <taxon>Eukaryota</taxon>
        <taxon>Fungi</taxon>
        <taxon>Dikarya</taxon>
        <taxon>Ascomycota</taxon>
        <taxon>Pezizomycotina</taxon>
        <taxon>Eurotiomycetes</taxon>
        <taxon>Eurotiomycetidae</taxon>
        <taxon>Eurotiales</taxon>
        <taxon>Trichocomaceae</taxon>
        <taxon>Talaromyces</taxon>
        <taxon>Talaromyces sect. Talaromyces</taxon>
    </lineage>
</organism>
<protein>
    <submittedName>
        <fullName evidence="2">Uncharacterized protein</fullName>
    </submittedName>
</protein>
<feature type="signal peptide" evidence="1">
    <location>
        <begin position="1"/>
        <end position="18"/>
    </location>
</feature>
<feature type="chain" id="PRO_5028003780" evidence="1">
    <location>
        <begin position="19"/>
        <end position="86"/>
    </location>
</feature>
<comment type="caution">
    <text evidence="2">The sequence shown here is derived from an EMBL/GenBank/DDBJ whole genome shotgun (WGS) entry which is preliminary data.</text>
</comment>
<keyword evidence="1" id="KW-0732">Signal</keyword>
<evidence type="ECO:0000256" key="1">
    <source>
        <dbReference type="SAM" id="SignalP"/>
    </source>
</evidence>
<dbReference type="Proteomes" id="UP000053095">
    <property type="component" value="Unassembled WGS sequence"/>
</dbReference>